<keyword evidence="1" id="KW-1133">Transmembrane helix</keyword>
<organism evidence="2 3">
    <name type="scientific">Calothrix parietina FACHB-288</name>
    <dbReference type="NCBI Taxonomy" id="2692896"/>
    <lineage>
        <taxon>Bacteria</taxon>
        <taxon>Bacillati</taxon>
        <taxon>Cyanobacteriota</taxon>
        <taxon>Cyanophyceae</taxon>
        <taxon>Nostocales</taxon>
        <taxon>Calotrichaceae</taxon>
        <taxon>Calothrix</taxon>
    </lineage>
</organism>
<feature type="transmembrane region" description="Helical" evidence="1">
    <location>
        <begin position="41"/>
        <end position="63"/>
    </location>
</feature>
<proteinExistence type="predicted"/>
<sequence length="128" mass="14589">MQSRKIWHNSENLDIFSEQSPFNKVQTQPVKTDNFVFNDALIAQSGSFLAFIVFWGGIFIICTKKLKLLSENKLTEPMNDCANLPCIKCHYFARNHYLKCAVQPGIALTKEANNCADYHPKKEMSAND</sequence>
<keyword evidence="3" id="KW-1185">Reference proteome</keyword>
<evidence type="ECO:0000256" key="1">
    <source>
        <dbReference type="SAM" id="Phobius"/>
    </source>
</evidence>
<dbReference type="Proteomes" id="UP000658514">
    <property type="component" value="Unassembled WGS sequence"/>
</dbReference>
<evidence type="ECO:0000313" key="2">
    <source>
        <dbReference type="EMBL" id="MBD2195882.1"/>
    </source>
</evidence>
<dbReference type="RefSeq" id="WP_190547643.1">
    <property type="nucleotide sequence ID" value="NZ_CAWPNO010000035.1"/>
</dbReference>
<gene>
    <name evidence="2" type="ORF">H6G24_10310</name>
</gene>
<reference evidence="2 3" key="1">
    <citation type="journal article" date="2020" name="ISME J.">
        <title>Comparative genomics reveals insights into cyanobacterial evolution and habitat adaptation.</title>
        <authorList>
            <person name="Chen M.Y."/>
            <person name="Teng W.K."/>
            <person name="Zhao L."/>
            <person name="Hu C.X."/>
            <person name="Zhou Y.K."/>
            <person name="Han B.P."/>
            <person name="Song L.R."/>
            <person name="Shu W.S."/>
        </authorList>
    </citation>
    <scope>NUCLEOTIDE SEQUENCE [LARGE SCALE GENOMIC DNA]</scope>
    <source>
        <strain evidence="2 3">FACHB-288</strain>
    </source>
</reference>
<evidence type="ECO:0000313" key="3">
    <source>
        <dbReference type="Proteomes" id="UP000658514"/>
    </source>
</evidence>
<comment type="caution">
    <text evidence="2">The sequence shown here is derived from an EMBL/GenBank/DDBJ whole genome shotgun (WGS) entry which is preliminary data.</text>
</comment>
<keyword evidence="1" id="KW-0472">Membrane</keyword>
<protein>
    <submittedName>
        <fullName evidence="2">Uncharacterized protein</fullName>
    </submittedName>
</protein>
<name>A0ABR8A7A1_9CYAN</name>
<dbReference type="EMBL" id="JACJQH010000013">
    <property type="protein sequence ID" value="MBD2195882.1"/>
    <property type="molecule type" value="Genomic_DNA"/>
</dbReference>
<accession>A0ABR8A7A1</accession>
<keyword evidence="1" id="KW-0812">Transmembrane</keyword>